<dbReference type="AlphaFoldDB" id="A0A914W0G2"/>
<dbReference type="WBParaSite" id="PSAMB.scaffold295size58621.g4451.t1">
    <property type="protein sequence ID" value="PSAMB.scaffold295size58621.g4451.t1"/>
    <property type="gene ID" value="PSAMB.scaffold295size58621.g4451"/>
</dbReference>
<proteinExistence type="predicted"/>
<evidence type="ECO:0000313" key="1">
    <source>
        <dbReference type="Proteomes" id="UP000887566"/>
    </source>
</evidence>
<dbReference type="Proteomes" id="UP000887566">
    <property type="component" value="Unplaced"/>
</dbReference>
<name>A0A914W0G2_9BILA</name>
<keyword evidence="1" id="KW-1185">Reference proteome</keyword>
<sequence length="105" mass="11641">MHQYMISRPGDNSCTGGQLNVRMVELSKFYLMRAIIAHLLVPLVQIINHITPATPASHSWARSSASMLHHHATWQPEIDSSRLLAIAIHRSIMPPAQATPSPART</sequence>
<organism evidence="1 2">
    <name type="scientific">Plectus sambesii</name>
    <dbReference type="NCBI Taxonomy" id="2011161"/>
    <lineage>
        <taxon>Eukaryota</taxon>
        <taxon>Metazoa</taxon>
        <taxon>Ecdysozoa</taxon>
        <taxon>Nematoda</taxon>
        <taxon>Chromadorea</taxon>
        <taxon>Plectida</taxon>
        <taxon>Plectina</taxon>
        <taxon>Plectoidea</taxon>
        <taxon>Plectidae</taxon>
        <taxon>Plectus</taxon>
    </lineage>
</organism>
<reference evidence="2" key="1">
    <citation type="submission" date="2022-11" db="UniProtKB">
        <authorList>
            <consortium name="WormBaseParasite"/>
        </authorList>
    </citation>
    <scope>IDENTIFICATION</scope>
</reference>
<evidence type="ECO:0000313" key="2">
    <source>
        <dbReference type="WBParaSite" id="PSAMB.scaffold295size58621.g4451.t1"/>
    </source>
</evidence>
<accession>A0A914W0G2</accession>
<protein>
    <submittedName>
        <fullName evidence="2">Uncharacterized protein</fullName>
    </submittedName>
</protein>